<name>A0A5V0FH95_SALAB</name>
<protein>
    <submittedName>
        <fullName evidence="1">Uncharacterized protein</fullName>
    </submittedName>
</protein>
<dbReference type="AlphaFoldDB" id="A0A5V0FH95"/>
<comment type="caution">
    <text evidence="1">The sequence shown here is derived from an EMBL/GenBank/DDBJ whole genome shotgun (WGS) entry which is preliminary data.</text>
</comment>
<reference evidence="1" key="1">
    <citation type="submission" date="2018-07" db="EMBL/GenBank/DDBJ databases">
        <authorList>
            <person name="Ashton P.M."/>
            <person name="Dallman T."/>
            <person name="Nair S."/>
            <person name="De Pinna E."/>
            <person name="Peters T."/>
            <person name="Grant K."/>
        </authorList>
    </citation>
    <scope>NUCLEOTIDE SEQUENCE</scope>
    <source>
        <strain evidence="1">506860</strain>
    </source>
</reference>
<evidence type="ECO:0000313" key="1">
    <source>
        <dbReference type="EMBL" id="EBS6069297.1"/>
    </source>
</evidence>
<sequence length="673" mass="71140">SSGNTSLQSNVVVPFRPEFDDYSVSFEYFENNLLDNAIGKVTATDKDGDVVNYFFVHNNGSQHATSQDGKYAVNKNGEIFLTVSGGGLESTKSSSIVDSNDFETQPNKFGPYKIIAVDNSGLKSDDVIIDFTVNNIIALPYLYYQTVNDINGVDSSGEGFSKDTLDSKYQFSSNTDDKFLIGYTESGYFTTGLGLGNIERGAVLSTLGGDDYVKLSQSVGSNNMDGGVDLGDGNNTILIGNDIIGGSKRSWVISNDGNDIITVGDFSSIVNDRDDIQNATVITGAGDDILTLQGGDVKDNSLIDMGSGNDTVILKDSGQTLAANQRLDGNKFNSGLLSGGNLQSGSVIILGEGNDNVTIERYFGNATIIGGIADKEVLKTGTKNYEMDSSARNLKDNGIDDGIDTVVIGGAMTDGAKVYLGEGDDVMTIGTKNGYSGNVDGSNTIIDMGGGNDRLTIKGNIQNAAKIDMGDGNNSVIVEGGVNNTSSITFGSGDDQLTIGTTLGEGLGNPIISLGAGNDIVTWGGTTISSTNKIDGGIGIDTLILTTLTDTKTNSDVTNLSSQKFTSFENIEMISNGQSVDIRYKDLLDDTENEIPLHIKGVKDSVVDLGQNNWTSDALSNKQNLSDNSQTLGKWTKQNTITEDGITYDIYHHSAAGNSSVDDVYIQQGIIVI</sequence>
<organism evidence="1">
    <name type="scientific">Salmonella abony</name>
    <dbReference type="NCBI Taxonomy" id="29482"/>
    <lineage>
        <taxon>Bacteria</taxon>
        <taxon>Pseudomonadati</taxon>
        <taxon>Pseudomonadota</taxon>
        <taxon>Gammaproteobacteria</taxon>
        <taxon>Enterobacterales</taxon>
        <taxon>Enterobacteriaceae</taxon>
        <taxon>Salmonella</taxon>
    </lineage>
</organism>
<accession>A0A5V0FH95</accession>
<dbReference type="Gene3D" id="2.60.40.60">
    <property type="entry name" value="Cadherins"/>
    <property type="match status" value="1"/>
</dbReference>
<dbReference type="EMBL" id="AAGWAL010000070">
    <property type="protein sequence ID" value="EBS6069297.1"/>
    <property type="molecule type" value="Genomic_DNA"/>
</dbReference>
<dbReference type="GO" id="GO:0016020">
    <property type="term" value="C:membrane"/>
    <property type="evidence" value="ECO:0007669"/>
    <property type="project" value="InterPro"/>
</dbReference>
<feature type="non-terminal residue" evidence="1">
    <location>
        <position position="1"/>
    </location>
</feature>
<dbReference type="Gene3D" id="2.160.20.160">
    <property type="match status" value="2"/>
</dbReference>
<dbReference type="GO" id="GO:0005509">
    <property type="term" value="F:calcium ion binding"/>
    <property type="evidence" value="ECO:0007669"/>
    <property type="project" value="InterPro"/>
</dbReference>
<dbReference type="InterPro" id="IPR015919">
    <property type="entry name" value="Cadherin-like_sf"/>
</dbReference>
<gene>
    <name evidence="1" type="ORF">DVF10_25165</name>
</gene>
<proteinExistence type="predicted"/>
<dbReference type="SUPFAM" id="SSF49313">
    <property type="entry name" value="Cadherin-like"/>
    <property type="match status" value="1"/>
</dbReference>